<organism evidence="2">
    <name type="scientific">bioreactor metagenome</name>
    <dbReference type="NCBI Taxonomy" id="1076179"/>
    <lineage>
        <taxon>unclassified sequences</taxon>
        <taxon>metagenomes</taxon>
        <taxon>ecological metagenomes</taxon>
    </lineage>
</organism>
<evidence type="ECO:0000256" key="1">
    <source>
        <dbReference type="SAM" id="Phobius"/>
    </source>
</evidence>
<protein>
    <submittedName>
        <fullName evidence="2">Uncharacterized protein</fullName>
    </submittedName>
</protein>
<sequence length="177" mass="19684">MILSVEPGELFANLAFKTSVCGVIIARLCHFLREVLFSGGIGIWLIMGVTIFLTVAHLLHQLRRRIAQVNRHVVIRTFTCISQRGFEGGVNCITFRRAGQINNRLSNRTFAFRWSHAGKAVPCGNCHLHGARIGIAHIFRGNCQAATSNIQRVTACTNDARIPIKRGIRCTAANRFM</sequence>
<dbReference type="AlphaFoldDB" id="A0A645HKH3"/>
<proteinExistence type="predicted"/>
<name>A0A645HKH3_9ZZZZ</name>
<keyword evidence="1" id="KW-0472">Membrane</keyword>
<evidence type="ECO:0000313" key="2">
    <source>
        <dbReference type="EMBL" id="MPN38689.1"/>
    </source>
</evidence>
<dbReference type="EMBL" id="VSSQ01094075">
    <property type="protein sequence ID" value="MPN38689.1"/>
    <property type="molecule type" value="Genomic_DNA"/>
</dbReference>
<comment type="caution">
    <text evidence="2">The sequence shown here is derived from an EMBL/GenBank/DDBJ whole genome shotgun (WGS) entry which is preliminary data.</text>
</comment>
<keyword evidence="1" id="KW-1133">Transmembrane helix</keyword>
<reference evidence="2" key="1">
    <citation type="submission" date="2019-08" db="EMBL/GenBank/DDBJ databases">
        <authorList>
            <person name="Kucharzyk K."/>
            <person name="Murdoch R.W."/>
            <person name="Higgins S."/>
            <person name="Loffler F."/>
        </authorList>
    </citation>
    <scope>NUCLEOTIDE SEQUENCE</scope>
</reference>
<gene>
    <name evidence="2" type="ORF">SDC9_186214</name>
</gene>
<accession>A0A645HKH3</accession>
<keyword evidence="1" id="KW-0812">Transmembrane</keyword>
<feature type="transmembrane region" description="Helical" evidence="1">
    <location>
        <begin position="41"/>
        <end position="59"/>
    </location>
</feature>